<organism evidence="3 4">
    <name type="scientific">Azoarcus taiwanensis</name>
    <dbReference type="NCBI Taxonomy" id="666964"/>
    <lineage>
        <taxon>Bacteria</taxon>
        <taxon>Pseudomonadati</taxon>
        <taxon>Pseudomonadota</taxon>
        <taxon>Betaproteobacteria</taxon>
        <taxon>Rhodocyclales</taxon>
        <taxon>Zoogloeaceae</taxon>
        <taxon>Azoarcus</taxon>
    </lineage>
</organism>
<accession>A0A972J8T9</accession>
<evidence type="ECO:0000259" key="2">
    <source>
        <dbReference type="Pfam" id="PF13511"/>
    </source>
</evidence>
<dbReference type="AlphaFoldDB" id="A0A972J8T9"/>
<evidence type="ECO:0000313" key="4">
    <source>
        <dbReference type="Proteomes" id="UP000599523"/>
    </source>
</evidence>
<gene>
    <name evidence="3" type="ORF">GPA21_04110</name>
</gene>
<keyword evidence="1" id="KW-0732">Signal</keyword>
<evidence type="ECO:0000256" key="1">
    <source>
        <dbReference type="SAM" id="SignalP"/>
    </source>
</evidence>
<dbReference type="EMBL" id="WTVM01000015">
    <property type="protein sequence ID" value="NMG02155.1"/>
    <property type="molecule type" value="Genomic_DNA"/>
</dbReference>
<feature type="domain" description="DUF4124" evidence="2">
    <location>
        <begin position="11"/>
        <end position="56"/>
    </location>
</feature>
<dbReference type="Gene3D" id="3.40.30.10">
    <property type="entry name" value="Glutaredoxin"/>
    <property type="match status" value="1"/>
</dbReference>
<dbReference type="RefSeq" id="WP_168986945.1">
    <property type="nucleotide sequence ID" value="NZ_CAWPHM010000066.1"/>
</dbReference>
<evidence type="ECO:0000313" key="3">
    <source>
        <dbReference type="EMBL" id="NMG02155.1"/>
    </source>
</evidence>
<comment type="caution">
    <text evidence="3">The sequence shown here is derived from an EMBL/GenBank/DDBJ whole genome shotgun (WGS) entry which is preliminary data.</text>
</comment>
<name>A0A972J8T9_9RHOO</name>
<protein>
    <submittedName>
        <fullName evidence="3">DUF4124 domain-containing protein</fullName>
    </submittedName>
</protein>
<dbReference type="InterPro" id="IPR025392">
    <property type="entry name" value="DUF4124"/>
</dbReference>
<sequence>MILPRFAIACCLLVACAHVAAQGVYRWTDERGQTVFSDRPPPAIEDAERVRVFAGRPEPVPTYSVRIAAERYPVVLYTGLDCGAPCDSAMQLLRGRGVPFEERMVSTETEFSVFRERFEGSDVVPAATVGNRTLIGFEPGAWNRLLDNAGYPRTPLPPR</sequence>
<dbReference type="CDD" id="cd02976">
    <property type="entry name" value="NrdH"/>
    <property type="match status" value="1"/>
</dbReference>
<dbReference type="Pfam" id="PF13511">
    <property type="entry name" value="DUF4124"/>
    <property type="match status" value="1"/>
</dbReference>
<dbReference type="Proteomes" id="UP000599523">
    <property type="component" value="Unassembled WGS sequence"/>
</dbReference>
<dbReference type="SUPFAM" id="SSF52833">
    <property type="entry name" value="Thioredoxin-like"/>
    <property type="match status" value="1"/>
</dbReference>
<reference evidence="3" key="1">
    <citation type="submission" date="2019-12" db="EMBL/GenBank/DDBJ databases">
        <title>Comparative genomics gives insights into the taxonomy of the Azoarcus-Aromatoleum group and reveals separate origins of nif in the plant-associated Azoarcus and non-plant-associated Aromatoleum sub-groups.</title>
        <authorList>
            <person name="Lafos M."/>
            <person name="Maluk M."/>
            <person name="Batista M."/>
            <person name="Junghare M."/>
            <person name="Carmona M."/>
            <person name="Faoro H."/>
            <person name="Cruz L.M."/>
            <person name="Battistoni F."/>
            <person name="De Souza E."/>
            <person name="Pedrosa F."/>
            <person name="Chen W.-M."/>
            <person name="Poole P.S."/>
            <person name="Dixon R.A."/>
            <person name="James E.K."/>
        </authorList>
    </citation>
    <scope>NUCLEOTIDE SEQUENCE</scope>
    <source>
        <strain evidence="3">NSC3</strain>
    </source>
</reference>
<keyword evidence="4" id="KW-1185">Reference proteome</keyword>
<dbReference type="InterPro" id="IPR036249">
    <property type="entry name" value="Thioredoxin-like_sf"/>
</dbReference>
<feature type="signal peptide" evidence="1">
    <location>
        <begin position="1"/>
        <end position="21"/>
    </location>
</feature>
<dbReference type="PROSITE" id="PS51257">
    <property type="entry name" value="PROKAR_LIPOPROTEIN"/>
    <property type="match status" value="1"/>
</dbReference>
<proteinExistence type="predicted"/>
<feature type="chain" id="PRO_5037455094" evidence="1">
    <location>
        <begin position="22"/>
        <end position="159"/>
    </location>
</feature>